<reference evidence="3" key="1">
    <citation type="submission" date="2023-03" db="EMBL/GenBank/DDBJ databases">
        <title>Massive genome expansion in bonnet fungi (Mycena s.s.) driven by repeated elements and novel gene families across ecological guilds.</title>
        <authorList>
            <consortium name="Lawrence Berkeley National Laboratory"/>
            <person name="Harder C.B."/>
            <person name="Miyauchi S."/>
            <person name="Viragh M."/>
            <person name="Kuo A."/>
            <person name="Thoen E."/>
            <person name="Andreopoulos B."/>
            <person name="Lu D."/>
            <person name="Skrede I."/>
            <person name="Drula E."/>
            <person name="Henrissat B."/>
            <person name="Morin E."/>
            <person name="Kohler A."/>
            <person name="Barry K."/>
            <person name="LaButti K."/>
            <person name="Morin E."/>
            <person name="Salamov A."/>
            <person name="Lipzen A."/>
            <person name="Mereny Z."/>
            <person name="Hegedus B."/>
            <person name="Baldrian P."/>
            <person name="Stursova M."/>
            <person name="Weitz H."/>
            <person name="Taylor A."/>
            <person name="Grigoriev I.V."/>
            <person name="Nagy L.G."/>
            <person name="Martin F."/>
            <person name="Kauserud H."/>
        </authorList>
    </citation>
    <scope>NUCLEOTIDE SEQUENCE</scope>
    <source>
        <strain evidence="3">CBHHK200</strain>
    </source>
</reference>
<dbReference type="PROSITE" id="PS50896">
    <property type="entry name" value="LISH"/>
    <property type="match status" value="1"/>
</dbReference>
<protein>
    <submittedName>
        <fullName evidence="3">Lish motif-containing protein</fullName>
    </submittedName>
</protein>
<dbReference type="InterPro" id="IPR006594">
    <property type="entry name" value="LisH"/>
</dbReference>
<proteinExistence type="predicted"/>
<comment type="caution">
    <text evidence="3">The sequence shown here is derived from an EMBL/GenBank/DDBJ whole genome shotgun (WGS) entry which is preliminary data.</text>
</comment>
<dbReference type="PANTHER" id="PTHR12864">
    <property type="entry name" value="RAN BINDING PROTEIN 9-RELATED"/>
    <property type="match status" value="1"/>
</dbReference>
<dbReference type="AlphaFoldDB" id="A0AAD6TN81"/>
<dbReference type="SMART" id="SM00757">
    <property type="entry name" value="CRA"/>
    <property type="match status" value="1"/>
</dbReference>
<dbReference type="InterPro" id="IPR050618">
    <property type="entry name" value="Ubq-SigPath_Reg"/>
</dbReference>
<sequence length="318" mass="34881">MSSSSSKDPTPYDSRTLVIDYLIHHGYSSTARAFAKSSMVPTSLDADGDEIMQPADSPETSGLTEETFAQPHTNTRPGIRGHILGGRINDAIELLENHFPAVLSETAPSTPVAHKPLTGTNFVASTTLNPAHLNLNLRILAFTEAFRALPLDRVMHPTEESFVPPADDDPNTTELLSKAQKLHVLASMLPNPNERTAYTKELRNVACLLAYPDPENSPVAKYLSQERREAVANQINTAILYRTGLSAISRLELATRYTSTLWSFLHDFRVKPRPGAPLPPTSIDKVASPSLIKGTKTPDKDASEAPRFDLQQFLNFKA</sequence>
<dbReference type="EMBL" id="JARJCM010000002">
    <property type="protein sequence ID" value="KAJ7046902.1"/>
    <property type="molecule type" value="Genomic_DNA"/>
</dbReference>
<evidence type="ECO:0000313" key="4">
    <source>
        <dbReference type="Proteomes" id="UP001218188"/>
    </source>
</evidence>
<dbReference type="InterPro" id="IPR013144">
    <property type="entry name" value="CRA_dom"/>
</dbReference>
<evidence type="ECO:0000259" key="2">
    <source>
        <dbReference type="SMART" id="SM00757"/>
    </source>
</evidence>
<dbReference type="InterPro" id="IPR024964">
    <property type="entry name" value="CTLH/CRA"/>
</dbReference>
<name>A0AAD6TN81_9AGAR</name>
<dbReference type="Pfam" id="PF10607">
    <property type="entry name" value="CTLH"/>
    <property type="match status" value="1"/>
</dbReference>
<feature type="region of interest" description="Disordered" evidence="1">
    <location>
        <begin position="275"/>
        <end position="304"/>
    </location>
</feature>
<evidence type="ECO:0000313" key="3">
    <source>
        <dbReference type="EMBL" id="KAJ7046902.1"/>
    </source>
</evidence>
<dbReference type="Proteomes" id="UP001218188">
    <property type="component" value="Unassembled WGS sequence"/>
</dbReference>
<dbReference type="Pfam" id="PF08513">
    <property type="entry name" value="LisH"/>
    <property type="match status" value="1"/>
</dbReference>
<gene>
    <name evidence="3" type="ORF">C8F04DRAFT_1205967</name>
</gene>
<organism evidence="3 4">
    <name type="scientific">Mycena alexandri</name>
    <dbReference type="NCBI Taxonomy" id="1745969"/>
    <lineage>
        <taxon>Eukaryota</taxon>
        <taxon>Fungi</taxon>
        <taxon>Dikarya</taxon>
        <taxon>Basidiomycota</taxon>
        <taxon>Agaricomycotina</taxon>
        <taxon>Agaricomycetes</taxon>
        <taxon>Agaricomycetidae</taxon>
        <taxon>Agaricales</taxon>
        <taxon>Marasmiineae</taxon>
        <taxon>Mycenaceae</taxon>
        <taxon>Mycena</taxon>
    </lineage>
</organism>
<keyword evidence="4" id="KW-1185">Reference proteome</keyword>
<feature type="domain" description="CRA" evidence="2">
    <location>
        <begin position="170"/>
        <end position="271"/>
    </location>
</feature>
<evidence type="ECO:0000256" key="1">
    <source>
        <dbReference type="SAM" id="MobiDB-lite"/>
    </source>
</evidence>
<accession>A0AAD6TN81</accession>